<organism evidence="1 2">
    <name type="scientific">Frondihabitans sucicola</name>
    <dbReference type="NCBI Taxonomy" id="1268041"/>
    <lineage>
        <taxon>Bacteria</taxon>
        <taxon>Bacillati</taxon>
        <taxon>Actinomycetota</taxon>
        <taxon>Actinomycetes</taxon>
        <taxon>Micrococcales</taxon>
        <taxon>Microbacteriaceae</taxon>
        <taxon>Frondihabitans</taxon>
    </lineage>
</organism>
<reference evidence="2" key="1">
    <citation type="journal article" date="2019" name="Int. J. Syst. Evol. Microbiol.">
        <title>The Global Catalogue of Microorganisms (GCM) 10K type strain sequencing project: providing services to taxonomists for standard genome sequencing and annotation.</title>
        <authorList>
            <consortium name="The Broad Institute Genomics Platform"/>
            <consortium name="The Broad Institute Genome Sequencing Center for Infectious Disease"/>
            <person name="Wu L."/>
            <person name="Ma J."/>
        </authorList>
    </citation>
    <scope>NUCLEOTIDE SEQUENCE [LARGE SCALE GENOMIC DNA]</scope>
    <source>
        <strain evidence="2">NBRC 108728</strain>
    </source>
</reference>
<dbReference type="RefSeq" id="WP_286345608.1">
    <property type="nucleotide sequence ID" value="NZ_AP027732.1"/>
</dbReference>
<keyword evidence="2" id="KW-1185">Reference proteome</keyword>
<dbReference type="EMBL" id="AP027732">
    <property type="protein sequence ID" value="BDZ48653.1"/>
    <property type="molecule type" value="Genomic_DNA"/>
</dbReference>
<name>A0ABM8GJS2_9MICO</name>
<sequence length="93" mass="10430">MEMRNCTKWTTGGLTFEVCDFGSFLVLHLPTTTTHVSRQIRFTDNDWWDVTDAQGTLTLTLASAKDDPICLPAPPLVAGALQRWFRRVAPHAL</sequence>
<evidence type="ECO:0000313" key="2">
    <source>
        <dbReference type="Proteomes" id="UP001321486"/>
    </source>
</evidence>
<gene>
    <name evidence="1" type="ORF">GCM10025867_08940</name>
</gene>
<evidence type="ECO:0000313" key="1">
    <source>
        <dbReference type="EMBL" id="BDZ48653.1"/>
    </source>
</evidence>
<protein>
    <submittedName>
        <fullName evidence="1">Uncharacterized protein</fullName>
    </submittedName>
</protein>
<proteinExistence type="predicted"/>
<accession>A0ABM8GJS2</accession>
<dbReference type="Proteomes" id="UP001321486">
    <property type="component" value="Chromosome"/>
</dbReference>